<accession>A0AAW6CMR4</accession>
<dbReference type="Pfam" id="PF20374">
    <property type="entry name" value="DUF6669"/>
    <property type="match status" value="1"/>
</dbReference>
<proteinExistence type="predicted"/>
<gene>
    <name evidence="1" type="ORF">PND82_02370</name>
</gene>
<name>A0AAW6CMR4_9FIRM</name>
<dbReference type="InterPro" id="IPR046610">
    <property type="entry name" value="DUF6669"/>
</dbReference>
<sequence>MEPKELRVLWEMRGEISTDWQGDIVYKSPLPKDIKSIYIEFHFSKREILDDGTLEDQCRKAISCNDASVELDQEQIQVFMQRPKAELNLSVIVDGFCAGSAHYDATEKYIELSADKASLGFIPCKIEGLLEVQIKVFNVVQDRTPYRLVVKGGNQ</sequence>
<dbReference type="AlphaFoldDB" id="A0AAW6CMR4"/>
<protein>
    <submittedName>
        <fullName evidence="1">Uncharacterized protein</fullName>
    </submittedName>
</protein>
<dbReference type="Proteomes" id="UP001212981">
    <property type="component" value="Unassembled WGS sequence"/>
</dbReference>
<evidence type="ECO:0000313" key="1">
    <source>
        <dbReference type="EMBL" id="MDB7981663.1"/>
    </source>
</evidence>
<reference evidence="1" key="1">
    <citation type="submission" date="2023-01" db="EMBL/GenBank/DDBJ databases">
        <title>Human gut microbiome strain richness.</title>
        <authorList>
            <person name="Chen-Liaw A."/>
        </authorList>
    </citation>
    <scope>NUCLEOTIDE SEQUENCE</scope>
    <source>
        <strain evidence="1">D8_m1001271B151109d0_201107</strain>
    </source>
</reference>
<evidence type="ECO:0000313" key="2">
    <source>
        <dbReference type="Proteomes" id="UP001212981"/>
    </source>
</evidence>
<comment type="caution">
    <text evidence="1">The sequence shown here is derived from an EMBL/GenBank/DDBJ whole genome shotgun (WGS) entry which is preliminary data.</text>
</comment>
<dbReference type="EMBL" id="JAQLXO010000001">
    <property type="protein sequence ID" value="MDB7981663.1"/>
    <property type="molecule type" value="Genomic_DNA"/>
</dbReference>
<dbReference type="RefSeq" id="WP_272001007.1">
    <property type="nucleotide sequence ID" value="NZ_JAQLXO010000001.1"/>
</dbReference>
<organism evidence="1 2">
    <name type="scientific">Faecalicoccus pleomorphus</name>
    <dbReference type="NCBI Taxonomy" id="1323"/>
    <lineage>
        <taxon>Bacteria</taxon>
        <taxon>Bacillati</taxon>
        <taxon>Bacillota</taxon>
        <taxon>Erysipelotrichia</taxon>
        <taxon>Erysipelotrichales</taxon>
        <taxon>Erysipelotrichaceae</taxon>
        <taxon>Faecalicoccus</taxon>
    </lineage>
</organism>